<reference evidence="2" key="1">
    <citation type="submission" date="2021-05" db="EMBL/GenBank/DDBJ databases">
        <authorList>
            <person name="Alioto T."/>
            <person name="Alioto T."/>
            <person name="Gomez Garrido J."/>
        </authorList>
    </citation>
    <scope>NUCLEOTIDE SEQUENCE</scope>
</reference>
<dbReference type="AlphaFoldDB" id="A0A8D8VBC9"/>
<evidence type="ECO:0000313" key="2">
    <source>
        <dbReference type="EMBL" id="CAG6718152.1"/>
    </source>
</evidence>
<dbReference type="EMBL" id="HBUF01356955">
    <property type="protein sequence ID" value="CAG6718152.1"/>
    <property type="molecule type" value="Transcribed_RNA"/>
</dbReference>
<organism evidence="2">
    <name type="scientific">Cacopsylla melanoneura</name>
    <dbReference type="NCBI Taxonomy" id="428564"/>
    <lineage>
        <taxon>Eukaryota</taxon>
        <taxon>Metazoa</taxon>
        <taxon>Ecdysozoa</taxon>
        <taxon>Arthropoda</taxon>
        <taxon>Hexapoda</taxon>
        <taxon>Insecta</taxon>
        <taxon>Pterygota</taxon>
        <taxon>Neoptera</taxon>
        <taxon>Paraneoptera</taxon>
        <taxon>Hemiptera</taxon>
        <taxon>Sternorrhyncha</taxon>
        <taxon>Psylloidea</taxon>
        <taxon>Psyllidae</taxon>
        <taxon>Psyllinae</taxon>
        <taxon>Cacopsylla</taxon>
    </lineage>
</organism>
<sequence>MRTPLQSSGQPKGQVVSDSQPSIDPGPSTQYSTTHDNIPMVCPNAMNNVCPRCNKTFLTDLGLKHHVMSCSLTRGMRDENNVIREQNFVHNHLGVSNRIDPNRIVHEYFNRAFGAQMLYSEGGGDSCWRKRWKRSIKLIGKQYDLPQGNIGRLFVDTLTHEISDLANSLPNNGFSEKIFVFCSTTLQRDSMVKSGGDIRRLLKRRIEMWNAEQYEELLQEAELCNKKFVSKKSKKADNDHVVRVFSRLMLQGKIRQAVRWITDRGGGGVLHPNQKVGEKSVLNILKEKYPDEVIPQPQDFTECTELPALINVDITAVHIEKVARQISGGAGPSGTNADQWTNFLIRYGAHSARLRESVASLTRTLANGVVEWDPIRALLARRCIALDKCPGVRPIGVGEVLQRITAKSMVLATGEDVQQLCGADQLCTGIKAGIEGAAHAMTQIFNDCDDDDGLLLVDAKNAFNELNRTLSLWHVRIFWPRCALFLFNCYRGYSLMVVKDSNDYILCKEGTLQGDPLAMLMYAVGVYPLIRKCKDRDKYVQNWYADDSACVGKLQNVKHWFDKLIEEGPKFGYFPEPSKSYLIVKDVMNSAAHTIFQNVGVKIVDSHRFLGSIIGREEQKKKYVKEKVEVWIGCVEKLSQASEKHPQAVHSAFTKSLQHEWQYLQRVLNSDENDYCQLKEKIKTRLIPSIVDREVSPNEYELFCLPARLGGLGISDPTANVVHSYETSLKANEKLIAAIKSGTELNSNEHFNHAKIELNVERIKLKEREKNKSEEILNTLPAKTKRCLERSIEFKTSQWLTVLPTYSDRTDLTAIQFRDAIAIRYGHEPKNLPKTCDGCGASEFNLNHALNCKKGGLIKRGHDQHRDDVRDWSEMAWGPGIIEPIMKEATINEPALIGDLMLNSVWESGRKAFFDTRITNADAISNGSRTWSAISQSHSHEKHQKYDRAEQKT</sequence>
<protein>
    <recommendedName>
        <fullName evidence="3">Reverse transcriptase domain-containing protein</fullName>
    </recommendedName>
</protein>
<accession>A0A8D8VBC9</accession>
<proteinExistence type="predicted"/>
<evidence type="ECO:0000256" key="1">
    <source>
        <dbReference type="SAM" id="MobiDB-lite"/>
    </source>
</evidence>
<feature type="region of interest" description="Disordered" evidence="1">
    <location>
        <begin position="932"/>
        <end position="953"/>
    </location>
</feature>
<name>A0A8D8VBC9_9HEMI</name>
<feature type="region of interest" description="Disordered" evidence="1">
    <location>
        <begin position="1"/>
        <end position="35"/>
    </location>
</feature>
<evidence type="ECO:0008006" key="3">
    <source>
        <dbReference type="Google" id="ProtNLM"/>
    </source>
</evidence>
<feature type="compositionally biased region" description="Basic and acidic residues" evidence="1">
    <location>
        <begin position="944"/>
        <end position="953"/>
    </location>
</feature>